<dbReference type="NCBIfam" id="NF006487">
    <property type="entry name" value="PRK08905.1"/>
    <property type="match status" value="1"/>
</dbReference>
<evidence type="ECO:0000256" key="6">
    <source>
        <dbReference type="ARBA" id="ARBA00023315"/>
    </source>
</evidence>
<dbReference type="PANTHER" id="PTHR30606">
    <property type="entry name" value="LIPID A BIOSYNTHESIS LAUROYL ACYLTRANSFERASE"/>
    <property type="match status" value="1"/>
</dbReference>
<name>A0A6M4H9Q7_9PROT</name>
<comment type="subcellular location">
    <subcellularLocation>
        <location evidence="1">Cell inner membrane</location>
    </subcellularLocation>
</comment>
<dbReference type="EMBL" id="CP053073">
    <property type="protein sequence ID" value="QJR16286.1"/>
    <property type="molecule type" value="Genomic_DNA"/>
</dbReference>
<dbReference type="Pfam" id="PF03279">
    <property type="entry name" value="Lip_A_acyltrans"/>
    <property type="match status" value="1"/>
</dbReference>
<dbReference type="AlphaFoldDB" id="A0A6M4H9Q7"/>
<reference evidence="7 8" key="1">
    <citation type="submission" date="2020-04" db="EMBL/GenBank/DDBJ databases">
        <title>Usitatibacter rugosus gen. nov., sp. nov. and Usitatibacter palustris sp. nov., novel members of Usitatibacteraceae fam. nov. within the order Nitrosomonadales isolated from soil.</title>
        <authorList>
            <person name="Huber K.J."/>
            <person name="Neumann-Schaal M."/>
            <person name="Geppert A."/>
            <person name="Luckner M."/>
            <person name="Wanner G."/>
            <person name="Overmann J."/>
        </authorList>
    </citation>
    <scope>NUCLEOTIDE SEQUENCE [LARGE SCALE GENOMIC DNA]</scope>
    <source>
        <strain evidence="7 8">Swamp67</strain>
    </source>
</reference>
<protein>
    <submittedName>
        <fullName evidence="7">Lipid A biosynthesis palmitoleoyltransferase</fullName>
        <ecNumber evidence="7">2.3.1.242</ecNumber>
    </submittedName>
</protein>
<dbReference type="InParanoid" id="A0A6M4H9Q7"/>
<dbReference type="InterPro" id="IPR004960">
    <property type="entry name" value="LipA_acyltrans"/>
</dbReference>
<evidence type="ECO:0000256" key="3">
    <source>
        <dbReference type="ARBA" id="ARBA00022519"/>
    </source>
</evidence>
<dbReference type="GO" id="GO:0005886">
    <property type="term" value="C:plasma membrane"/>
    <property type="evidence" value="ECO:0007669"/>
    <property type="project" value="UniProtKB-SubCell"/>
</dbReference>
<dbReference type="Proteomes" id="UP000503096">
    <property type="component" value="Chromosome"/>
</dbReference>
<evidence type="ECO:0000256" key="1">
    <source>
        <dbReference type="ARBA" id="ARBA00004533"/>
    </source>
</evidence>
<dbReference type="CDD" id="cd07984">
    <property type="entry name" value="LPLAT_LABLAT-like"/>
    <property type="match status" value="1"/>
</dbReference>
<dbReference type="EC" id="2.3.1.242" evidence="7"/>
<evidence type="ECO:0000313" key="7">
    <source>
        <dbReference type="EMBL" id="QJR16286.1"/>
    </source>
</evidence>
<sequence>MGGLLGRVVFALSPRYRRRALENLGASGLAGDAEDVRRMARENATQIGMGVTELAWALFRPPEDVTRAVRDEVGWEAVERARTGGRAVIFVTPHLGSYDIAGRHLWTRLPILAMYRPHKIGWLDELIREGRNRGASFDGSNVAPATMAGVKMLLKHLRKGGCSVVLPDQVPGEGDGVWAPFFGRPAYTMTLLGRLQESSGAVLVFCYAERLALGEGFRMHYTVLDGNLSDDRAVAARQVNAMVERLVRECPSQYLWGYNRYKHPAGAPPPPA</sequence>
<keyword evidence="4 7" id="KW-0808">Transferase</keyword>
<organism evidence="7 8">
    <name type="scientific">Usitatibacter palustris</name>
    <dbReference type="NCBI Taxonomy" id="2732487"/>
    <lineage>
        <taxon>Bacteria</taxon>
        <taxon>Pseudomonadati</taxon>
        <taxon>Pseudomonadota</taxon>
        <taxon>Betaproteobacteria</taxon>
        <taxon>Nitrosomonadales</taxon>
        <taxon>Usitatibacteraceae</taxon>
        <taxon>Usitatibacter</taxon>
    </lineage>
</organism>
<keyword evidence="2" id="KW-1003">Cell membrane</keyword>
<evidence type="ECO:0000256" key="4">
    <source>
        <dbReference type="ARBA" id="ARBA00022679"/>
    </source>
</evidence>
<keyword evidence="3" id="KW-0997">Cell inner membrane</keyword>
<dbReference type="GO" id="GO:0016746">
    <property type="term" value="F:acyltransferase activity"/>
    <property type="evidence" value="ECO:0007669"/>
    <property type="project" value="UniProtKB-KW"/>
</dbReference>
<keyword evidence="5" id="KW-0472">Membrane</keyword>
<gene>
    <name evidence="7" type="primary">lpxP</name>
    <name evidence="7" type="ORF">DSM104440_03115</name>
</gene>
<dbReference type="KEGG" id="upl:DSM104440_03115"/>
<evidence type="ECO:0000256" key="2">
    <source>
        <dbReference type="ARBA" id="ARBA00022475"/>
    </source>
</evidence>
<evidence type="ECO:0000313" key="8">
    <source>
        <dbReference type="Proteomes" id="UP000503096"/>
    </source>
</evidence>
<evidence type="ECO:0000256" key="5">
    <source>
        <dbReference type="ARBA" id="ARBA00023136"/>
    </source>
</evidence>
<dbReference type="GO" id="GO:0009247">
    <property type="term" value="P:glycolipid biosynthetic process"/>
    <property type="evidence" value="ECO:0007669"/>
    <property type="project" value="UniProtKB-ARBA"/>
</dbReference>
<keyword evidence="6 7" id="KW-0012">Acyltransferase</keyword>
<dbReference type="PANTHER" id="PTHR30606:SF10">
    <property type="entry name" value="PHOSPHATIDYLINOSITOL MANNOSIDE ACYLTRANSFERASE"/>
    <property type="match status" value="1"/>
</dbReference>
<keyword evidence="8" id="KW-1185">Reference proteome</keyword>
<accession>A0A6M4H9Q7</accession>
<dbReference type="PIRSF" id="PIRSF026649">
    <property type="entry name" value="MsbB"/>
    <property type="match status" value="1"/>
</dbReference>
<proteinExistence type="predicted"/>
<dbReference type="RefSeq" id="WP_246212024.1">
    <property type="nucleotide sequence ID" value="NZ_CP053073.1"/>
</dbReference>